<dbReference type="GO" id="GO:0036464">
    <property type="term" value="C:cytoplasmic ribonucleoprotein granule"/>
    <property type="evidence" value="ECO:0007669"/>
    <property type="project" value="TreeGrafter"/>
</dbReference>
<feature type="compositionally biased region" description="Basic and acidic residues" evidence="1">
    <location>
        <begin position="68"/>
        <end position="78"/>
    </location>
</feature>
<accession>A0A8D8LUU0</accession>
<dbReference type="InterPro" id="IPR021869">
    <property type="entry name" value="RNase_Zc3h12_NYN"/>
</dbReference>
<dbReference type="FunFam" id="3.40.50.11980:FF:000001">
    <property type="entry name" value="ZC3H12A isoform 1"/>
    <property type="match status" value="1"/>
</dbReference>
<dbReference type="EMBL" id="HBUF01036458">
    <property type="protein sequence ID" value="CAG6616650.1"/>
    <property type="molecule type" value="Transcribed_RNA"/>
</dbReference>
<name>A0A8D8LUU0_9HEMI</name>
<dbReference type="AlphaFoldDB" id="A0A8D8LUU0"/>
<reference evidence="3" key="1">
    <citation type="submission" date="2021-05" db="EMBL/GenBank/DDBJ databases">
        <authorList>
            <person name="Alioto T."/>
            <person name="Alioto T."/>
            <person name="Gomez Garrido J."/>
        </authorList>
    </citation>
    <scope>NUCLEOTIDE SEQUENCE</scope>
</reference>
<dbReference type="InterPro" id="IPR051101">
    <property type="entry name" value="ZC3H12/N4BP1_RNase_Reg"/>
</dbReference>
<feature type="region of interest" description="Disordered" evidence="1">
    <location>
        <begin position="216"/>
        <end position="244"/>
    </location>
</feature>
<dbReference type="CDD" id="cd18719">
    <property type="entry name" value="PIN_Zc3h12a-N4BP1-like"/>
    <property type="match status" value="1"/>
</dbReference>
<dbReference type="GO" id="GO:0004521">
    <property type="term" value="F:RNA endonuclease activity"/>
    <property type="evidence" value="ECO:0007669"/>
    <property type="project" value="TreeGrafter"/>
</dbReference>
<organism evidence="3">
    <name type="scientific">Cacopsylla melanoneura</name>
    <dbReference type="NCBI Taxonomy" id="428564"/>
    <lineage>
        <taxon>Eukaryota</taxon>
        <taxon>Metazoa</taxon>
        <taxon>Ecdysozoa</taxon>
        <taxon>Arthropoda</taxon>
        <taxon>Hexapoda</taxon>
        <taxon>Insecta</taxon>
        <taxon>Pterygota</taxon>
        <taxon>Neoptera</taxon>
        <taxon>Paraneoptera</taxon>
        <taxon>Hemiptera</taxon>
        <taxon>Sternorrhyncha</taxon>
        <taxon>Psylloidea</taxon>
        <taxon>Psyllidae</taxon>
        <taxon>Psyllinae</taxon>
        <taxon>Cacopsylla</taxon>
    </lineage>
</organism>
<dbReference type="Pfam" id="PF11977">
    <property type="entry name" value="RNase_Zc3h12a"/>
    <property type="match status" value="1"/>
</dbReference>
<feature type="region of interest" description="Disordered" evidence="1">
    <location>
        <begin position="1"/>
        <end position="78"/>
    </location>
</feature>
<feature type="domain" description="RNase NYN" evidence="2">
    <location>
        <begin position="621"/>
        <end position="778"/>
    </location>
</feature>
<feature type="region of interest" description="Disordered" evidence="1">
    <location>
        <begin position="274"/>
        <end position="308"/>
    </location>
</feature>
<sequence length="784" mass="86211">MTSREIKKFTPYKRIVRGSDISSPNKPNQEPVSSENQYQVIETQAPHPQDSHSQDKVRVKMSRKSKSEKRSKTLDKEQSLSNVLIEECSTSGEDKHDKENTTQVKDIIQVEDSNDATDCVIVIDGNGNNVKSSGKSQTVSCSLERKECSSPGKHLNSHPLGSTQVLNFSKNVSVLSDSFSKTCSPKTKHKKKSHLKKSKKNAWDDLFGKVSVLNDNKTDLPRTRSQSKSIHYLPLSQEPNTSSAQTLNKVECSSFKSTSAGTSSSSCSYQIDLTSQSNKSPNSTKAYNKPTCMNQTQTNTKTSSQSNCSDKIDKICSLFSPSLNKRQKTQCSTQEDGPVWITLDETIVPNTTDETMVPGLEISSINNSDVLIIDSTDCETSSQVSTGPLADESVIIDLEMIAPAGTKPMQTHNNDPLIVFDQPKPSTSCAPWSNSVAFGICTTPDVIPLKTKRKSGKLGNRTKIRKLVTKEKKQTKKGKRLSLVEKNKLSAIRNIVYDPNHASSSGTIWKQGAPPICPQGTPKSTNSFSHVLRKGLAAPSFGTQKGGHFTSSNPVGSSCVPSTSRGANQQALFGCPVDGLSKGGRVRQGTTSVFTSSVQQREDSNIYNPAGDSSKEKKSGLRPIVIDGCNVAMEHGKVVGPNSQFNFSGRGVQIVVDYFRKRGHKEIHVFIPHHKVHQRSTSNPEILEQLKTDGILTLTPSRFVEGKLQVAYDDRYIVQTAAELGGVIVSNDRYRDLMQENDKWKATIEQRLLMFNFVKDMLMFPQDPLGREGPTLDQFLKFPG</sequence>
<dbReference type="GO" id="GO:0003729">
    <property type="term" value="F:mRNA binding"/>
    <property type="evidence" value="ECO:0007669"/>
    <property type="project" value="TreeGrafter"/>
</dbReference>
<dbReference type="Gene3D" id="3.40.50.11980">
    <property type="match status" value="1"/>
</dbReference>
<evidence type="ECO:0000259" key="2">
    <source>
        <dbReference type="Pfam" id="PF11977"/>
    </source>
</evidence>
<feature type="compositionally biased region" description="Basic and acidic residues" evidence="1">
    <location>
        <begin position="49"/>
        <end position="58"/>
    </location>
</feature>
<evidence type="ECO:0000313" key="3">
    <source>
        <dbReference type="EMBL" id="CAG6616650.1"/>
    </source>
</evidence>
<dbReference type="GO" id="GO:0005634">
    <property type="term" value="C:nucleus"/>
    <property type="evidence" value="ECO:0007669"/>
    <property type="project" value="TreeGrafter"/>
</dbReference>
<dbReference type="PANTHER" id="PTHR12876:SF35">
    <property type="entry name" value="LD08718P-RELATED"/>
    <property type="match status" value="1"/>
</dbReference>
<protein>
    <submittedName>
        <fullName evidence="3">Probable ribonuclease ZC3H12D</fullName>
    </submittedName>
</protein>
<feature type="compositionally biased region" description="Polar residues" evidence="1">
    <location>
        <begin position="20"/>
        <end position="42"/>
    </location>
</feature>
<proteinExistence type="predicted"/>
<evidence type="ECO:0000256" key="1">
    <source>
        <dbReference type="SAM" id="MobiDB-lite"/>
    </source>
</evidence>
<dbReference type="PANTHER" id="PTHR12876">
    <property type="entry name" value="N4BP1-RELATED"/>
    <property type="match status" value="1"/>
</dbReference>
<feature type="compositionally biased region" description="Low complexity" evidence="1">
    <location>
        <begin position="294"/>
        <end position="307"/>
    </location>
</feature>
<feature type="compositionally biased region" description="Polar residues" evidence="1">
    <location>
        <begin position="274"/>
        <end position="286"/>
    </location>
</feature>